<evidence type="ECO:0000313" key="12">
    <source>
        <dbReference type="Proteomes" id="UP000595847"/>
    </source>
</evidence>
<feature type="domain" description="ABC transporter" evidence="9">
    <location>
        <begin position="5"/>
        <end position="238"/>
    </location>
</feature>
<keyword evidence="4" id="KW-1003">Cell membrane</keyword>
<dbReference type="InterPro" id="IPR027417">
    <property type="entry name" value="P-loop_NTPase"/>
</dbReference>
<evidence type="ECO:0000256" key="6">
    <source>
        <dbReference type="ARBA" id="ARBA00022840"/>
    </source>
</evidence>
<dbReference type="PANTHER" id="PTHR43553:SF25">
    <property type="entry name" value="ABC-TYPE COBALT TRANSPORT SYSTEM, ATPASE COMPONENT"/>
    <property type="match status" value="1"/>
</dbReference>
<comment type="similarity">
    <text evidence="2">Belongs to the ABC transporter superfamily.</text>
</comment>
<evidence type="ECO:0000256" key="4">
    <source>
        <dbReference type="ARBA" id="ARBA00022475"/>
    </source>
</evidence>
<evidence type="ECO:0000313" key="13">
    <source>
        <dbReference type="Proteomes" id="UP000677234"/>
    </source>
</evidence>
<dbReference type="PANTHER" id="PTHR43553">
    <property type="entry name" value="HEAVY METAL TRANSPORTER"/>
    <property type="match status" value="1"/>
</dbReference>
<keyword evidence="8" id="KW-0472">Membrane</keyword>
<organism evidence="10 12">
    <name type="scientific">Brevibacillus composti</name>
    <dbReference type="NCBI Taxonomy" id="2796470"/>
    <lineage>
        <taxon>Bacteria</taxon>
        <taxon>Bacillati</taxon>
        <taxon>Bacillota</taxon>
        <taxon>Bacilli</taxon>
        <taxon>Bacillales</taxon>
        <taxon>Paenibacillaceae</taxon>
        <taxon>Brevibacillus</taxon>
    </lineage>
</organism>
<accession>A0A7T5EKH2</accession>
<dbReference type="EMBL" id="CP073708">
    <property type="protein sequence ID" value="QUO41381.1"/>
    <property type="molecule type" value="Genomic_DNA"/>
</dbReference>
<dbReference type="FunFam" id="3.40.50.300:FF:000224">
    <property type="entry name" value="Energy-coupling factor transporter ATP-binding protein EcfA"/>
    <property type="match status" value="1"/>
</dbReference>
<evidence type="ECO:0000256" key="2">
    <source>
        <dbReference type="ARBA" id="ARBA00005417"/>
    </source>
</evidence>
<dbReference type="GO" id="GO:0015087">
    <property type="term" value="F:cobalt ion transmembrane transporter activity"/>
    <property type="evidence" value="ECO:0007669"/>
    <property type="project" value="UniProtKB-ARBA"/>
</dbReference>
<evidence type="ECO:0000256" key="1">
    <source>
        <dbReference type="ARBA" id="ARBA00004202"/>
    </source>
</evidence>
<dbReference type="GO" id="GO:0005524">
    <property type="term" value="F:ATP binding"/>
    <property type="evidence" value="ECO:0007669"/>
    <property type="project" value="UniProtKB-KW"/>
</dbReference>
<dbReference type="CDD" id="cd03225">
    <property type="entry name" value="ABC_cobalt_CbiO_domain1"/>
    <property type="match status" value="1"/>
</dbReference>
<name>A0A7T5EKH2_9BACL</name>
<dbReference type="SUPFAM" id="SSF52540">
    <property type="entry name" value="P-loop containing nucleoside triphosphate hydrolases"/>
    <property type="match status" value="1"/>
</dbReference>
<evidence type="ECO:0000259" key="9">
    <source>
        <dbReference type="PROSITE" id="PS50893"/>
    </source>
</evidence>
<keyword evidence="3" id="KW-0813">Transport</keyword>
<dbReference type="InterPro" id="IPR003439">
    <property type="entry name" value="ABC_transporter-like_ATP-bd"/>
</dbReference>
<reference evidence="10 12" key="1">
    <citation type="submission" date="2020-12" db="EMBL/GenBank/DDBJ databases">
        <title>strain FJAT-54423T represents a novel species of the genus Brevibacillus.</title>
        <authorList>
            <person name="Tang R."/>
        </authorList>
    </citation>
    <scope>NUCLEOTIDE SEQUENCE [LARGE SCALE GENOMIC DNA]</scope>
    <source>
        <strain evidence="10 12">FJAT-54423</strain>
    </source>
</reference>
<keyword evidence="6" id="KW-0067">ATP-binding</keyword>
<dbReference type="Proteomes" id="UP000677234">
    <property type="component" value="Chromosome"/>
</dbReference>
<dbReference type="PROSITE" id="PS50893">
    <property type="entry name" value="ABC_TRANSPORTER_2"/>
    <property type="match status" value="1"/>
</dbReference>
<dbReference type="Gene3D" id="3.40.50.300">
    <property type="entry name" value="P-loop containing nucleotide triphosphate hydrolases"/>
    <property type="match status" value="1"/>
</dbReference>
<comment type="subcellular location">
    <subcellularLocation>
        <location evidence="1">Cell membrane</location>
        <topology evidence="1">Peripheral membrane protein</topology>
    </subcellularLocation>
</comment>
<dbReference type="EMBL" id="CP066308">
    <property type="protein sequence ID" value="QQE74299.1"/>
    <property type="molecule type" value="Genomic_DNA"/>
</dbReference>
<dbReference type="GO" id="GO:0016887">
    <property type="term" value="F:ATP hydrolysis activity"/>
    <property type="evidence" value="ECO:0007669"/>
    <property type="project" value="InterPro"/>
</dbReference>
<evidence type="ECO:0000256" key="7">
    <source>
        <dbReference type="ARBA" id="ARBA00022967"/>
    </source>
</evidence>
<dbReference type="GO" id="GO:0043190">
    <property type="term" value="C:ATP-binding cassette (ABC) transporter complex"/>
    <property type="evidence" value="ECO:0007669"/>
    <property type="project" value="TreeGrafter"/>
</dbReference>
<protein>
    <submittedName>
        <fullName evidence="10">Energy-coupling factor transporter ATPase</fullName>
    </submittedName>
</protein>
<dbReference type="InterPro" id="IPR050095">
    <property type="entry name" value="ECF_ABC_transporter_ATP-bd"/>
</dbReference>
<keyword evidence="5" id="KW-0547">Nucleotide-binding</keyword>
<evidence type="ECO:0000256" key="5">
    <source>
        <dbReference type="ARBA" id="ARBA00022741"/>
    </source>
</evidence>
<keyword evidence="13" id="KW-1185">Reference proteome</keyword>
<dbReference type="AlphaFoldDB" id="A0A7T5EKH2"/>
<sequence length="278" mass="31150">MNELIRFDHVSYGYSAQKQVLQHISLSVYQGDFIAIIGGNGSGKTTLAKHFNGLYKPTEGTVTVAGRDTRSLSVAELSRFVTYCYQNPDHQIFQSTIYEEVAFGPKNMGLSGTELEERVTEALRAVGLEQMREAEPYFSSKGTRQKIAVASILAMKPEVIVLDEPTTGLDHRGVRDIMELLRQLHRAGHTIIVVTHDMKLVAEYAWRVLVMHQGSLLYDGTPREVFTRPDVWEKAQVEPPAVYRFGVAAGWSAPVPLTMEEAKERLAEERVKHETCPS</sequence>
<dbReference type="RefSeq" id="WP_198827880.1">
    <property type="nucleotide sequence ID" value="NZ_CP066308.1"/>
</dbReference>
<keyword evidence="7" id="KW-1278">Translocase</keyword>
<dbReference type="GO" id="GO:0042626">
    <property type="term" value="F:ATPase-coupled transmembrane transporter activity"/>
    <property type="evidence" value="ECO:0007669"/>
    <property type="project" value="TreeGrafter"/>
</dbReference>
<evidence type="ECO:0000313" key="10">
    <source>
        <dbReference type="EMBL" id="QQE74299.1"/>
    </source>
</evidence>
<evidence type="ECO:0000256" key="8">
    <source>
        <dbReference type="ARBA" id="ARBA00023136"/>
    </source>
</evidence>
<dbReference type="Proteomes" id="UP000595847">
    <property type="component" value="Chromosome"/>
</dbReference>
<reference evidence="11" key="2">
    <citation type="submission" date="2021-04" db="EMBL/GenBank/DDBJ databases">
        <title>Brevibacillus composti FJAT-54423, complete genome.</title>
        <authorList>
            <person name="Tang R."/>
        </authorList>
    </citation>
    <scope>NUCLEOTIDE SEQUENCE</scope>
    <source>
        <strain evidence="11">FJAT-54424</strain>
    </source>
</reference>
<dbReference type="KEGG" id="bcop:JD108_21150"/>
<gene>
    <name evidence="10" type="ORF">JD108_21150</name>
    <name evidence="11" type="ORF">KDJ56_21085</name>
</gene>
<proteinExistence type="inferred from homology"/>
<evidence type="ECO:0000256" key="3">
    <source>
        <dbReference type="ARBA" id="ARBA00022448"/>
    </source>
</evidence>
<dbReference type="SMART" id="SM00382">
    <property type="entry name" value="AAA"/>
    <property type="match status" value="1"/>
</dbReference>
<evidence type="ECO:0000313" key="11">
    <source>
        <dbReference type="EMBL" id="QUO41381.1"/>
    </source>
</evidence>
<dbReference type="InterPro" id="IPR015856">
    <property type="entry name" value="ABC_transpr_CbiO/EcfA_su"/>
</dbReference>
<dbReference type="Pfam" id="PF00005">
    <property type="entry name" value="ABC_tran"/>
    <property type="match status" value="1"/>
</dbReference>
<dbReference type="InterPro" id="IPR003593">
    <property type="entry name" value="AAA+_ATPase"/>
</dbReference>